<evidence type="ECO:0000256" key="6">
    <source>
        <dbReference type="ARBA" id="ARBA00023157"/>
    </source>
</evidence>
<dbReference type="Pfam" id="PF01650">
    <property type="entry name" value="Peptidase_C13"/>
    <property type="match status" value="1"/>
</dbReference>
<dbReference type="InterPro" id="IPR001096">
    <property type="entry name" value="Peptidase_C13"/>
</dbReference>
<dbReference type="Proteomes" id="UP000233551">
    <property type="component" value="Unassembled WGS sequence"/>
</dbReference>
<dbReference type="PIRSF" id="PIRSF019663">
    <property type="entry name" value="Legumain"/>
    <property type="match status" value="1"/>
</dbReference>
<name>A0A2I0JWW9_PUNGR</name>
<dbReference type="FunFam" id="1.10.132.130:FF:000001">
    <property type="entry name" value="Vacuolar-processing enzyme beta-isozyme"/>
    <property type="match status" value="1"/>
</dbReference>
<dbReference type="OrthoDB" id="192611at2759"/>
<dbReference type="Gene3D" id="1.10.132.130">
    <property type="match status" value="1"/>
</dbReference>
<keyword evidence="4" id="KW-0378">Hydrolase</keyword>
<evidence type="ECO:0000256" key="4">
    <source>
        <dbReference type="ARBA" id="ARBA00022801"/>
    </source>
</evidence>
<evidence type="ECO:0000256" key="2">
    <source>
        <dbReference type="ARBA" id="ARBA00022670"/>
    </source>
</evidence>
<dbReference type="AlphaFoldDB" id="A0A2I0JWW9"/>
<dbReference type="InterPro" id="IPR046427">
    <property type="entry name" value="Legumain_prodom_sf"/>
</dbReference>
<evidence type="ECO:0000256" key="3">
    <source>
        <dbReference type="ARBA" id="ARBA00022729"/>
    </source>
</evidence>
<dbReference type="PRINTS" id="PR00776">
    <property type="entry name" value="HEMOGLOBNASE"/>
</dbReference>
<comment type="caution">
    <text evidence="8">The sequence shown here is derived from an EMBL/GenBank/DDBJ whole genome shotgun (WGS) entry which is preliminary data.</text>
</comment>
<evidence type="ECO:0000313" key="9">
    <source>
        <dbReference type="Proteomes" id="UP000233551"/>
    </source>
</evidence>
<dbReference type="PIRSF" id="PIRSF500139">
    <property type="entry name" value="AE"/>
    <property type="match status" value="1"/>
</dbReference>
<dbReference type="Gene3D" id="3.40.50.1460">
    <property type="match status" value="1"/>
</dbReference>
<keyword evidence="2" id="KW-0645">Protease</keyword>
<dbReference type="PANTHER" id="PTHR12000:SF50">
    <property type="entry name" value="VACUOLAR-PROCESSING ENZYME GAMMA-ISOZYME"/>
    <property type="match status" value="1"/>
</dbReference>
<sequence length="461" mass="50679">MLPYCCEVIFLLLLCTNIAEAGRRFNDEEAAASRGTNWAILVAGSSGYVNYRHQADVCHAYQILKKGGMKDENIIVFMYDDIAHNEENPTPGIIINKPNGPDVYAGVPKDYTKSHTTAHNFYAVLLGNKSALTGGSGKVVKSGPNDHIFIYYADHGSPGLIGMPVGDYVYAKDFMAVLKKKHQSGSYKNMVIYVEACEAGSLFKGLLPNNFNIYVTTASNQEENSYGTYCPGDDPRASSSSENARASSPDDYGTCLGDLYSIAWMEDSDGHDMHQETLQAQYQVVKKRTTLSHVMQYGYLGIEEEFLSNYMGSSTNKGHGPVKPSPPLTSSPISVSQRDASRLYLQHKIKRAAEGSPEKLQAQKRLQDEMSNRERVDRTIKSIEEALSSQNSAIGLNAAARPAGKPLVDDWDCFKKLVRKYEQSCGKLSSYGKKYTGAFANMCNAGIDEDQMASISNQVCT</sequence>
<dbReference type="EMBL" id="PGOL01001108">
    <property type="protein sequence ID" value="PKI60808.1"/>
    <property type="molecule type" value="Genomic_DNA"/>
</dbReference>
<gene>
    <name evidence="8" type="ORF">CRG98_018797</name>
</gene>
<accession>A0A2I0JWW9</accession>
<dbReference type="GO" id="GO:0004197">
    <property type="term" value="F:cysteine-type endopeptidase activity"/>
    <property type="evidence" value="ECO:0007669"/>
    <property type="project" value="InterPro"/>
</dbReference>
<keyword evidence="6" id="KW-1015">Disulfide bond</keyword>
<dbReference type="PANTHER" id="PTHR12000">
    <property type="entry name" value="HEMOGLOBINASE FAMILY MEMBER"/>
    <property type="match status" value="1"/>
</dbReference>
<evidence type="ECO:0000256" key="7">
    <source>
        <dbReference type="ARBA" id="ARBA00023180"/>
    </source>
</evidence>
<protein>
    <submittedName>
        <fullName evidence="8">Uncharacterized protein</fullName>
    </submittedName>
</protein>
<dbReference type="Pfam" id="PF20985">
    <property type="entry name" value="Legum_prodom"/>
    <property type="match status" value="1"/>
</dbReference>
<dbReference type="InterPro" id="IPR043577">
    <property type="entry name" value="AE"/>
</dbReference>
<keyword evidence="5" id="KW-0788">Thiol protease</keyword>
<dbReference type="STRING" id="22663.A0A2I0JWW9"/>
<dbReference type="GO" id="GO:0005773">
    <property type="term" value="C:vacuole"/>
    <property type="evidence" value="ECO:0007669"/>
    <property type="project" value="GOC"/>
</dbReference>
<proteinExistence type="inferred from homology"/>
<keyword evidence="7" id="KW-0325">Glycoprotein</keyword>
<keyword evidence="9" id="KW-1185">Reference proteome</keyword>
<dbReference type="GeneID" id="116204787"/>
<keyword evidence="3" id="KW-0732">Signal</keyword>
<dbReference type="CDD" id="cd21115">
    <property type="entry name" value="legumain_C"/>
    <property type="match status" value="1"/>
</dbReference>
<organism evidence="8 9">
    <name type="scientific">Punica granatum</name>
    <name type="common">Pomegranate</name>
    <dbReference type="NCBI Taxonomy" id="22663"/>
    <lineage>
        <taxon>Eukaryota</taxon>
        <taxon>Viridiplantae</taxon>
        <taxon>Streptophyta</taxon>
        <taxon>Embryophyta</taxon>
        <taxon>Tracheophyta</taxon>
        <taxon>Spermatophyta</taxon>
        <taxon>Magnoliopsida</taxon>
        <taxon>eudicotyledons</taxon>
        <taxon>Gunneridae</taxon>
        <taxon>Pentapetalae</taxon>
        <taxon>rosids</taxon>
        <taxon>malvids</taxon>
        <taxon>Myrtales</taxon>
        <taxon>Lythraceae</taxon>
        <taxon>Punica</taxon>
    </lineage>
</organism>
<dbReference type="InterPro" id="IPR048501">
    <property type="entry name" value="Legum_prodom"/>
</dbReference>
<dbReference type="GO" id="GO:0051603">
    <property type="term" value="P:proteolysis involved in protein catabolic process"/>
    <property type="evidence" value="ECO:0007669"/>
    <property type="project" value="InterPro"/>
</dbReference>
<reference evidence="8 9" key="1">
    <citation type="submission" date="2017-11" db="EMBL/GenBank/DDBJ databases">
        <title>De-novo sequencing of pomegranate (Punica granatum L.) genome.</title>
        <authorList>
            <person name="Akparov Z."/>
            <person name="Amiraslanov A."/>
            <person name="Hajiyeva S."/>
            <person name="Abbasov M."/>
            <person name="Kaur K."/>
            <person name="Hamwieh A."/>
            <person name="Solovyev V."/>
            <person name="Salamov A."/>
            <person name="Braich B."/>
            <person name="Kosarev P."/>
            <person name="Mahmoud A."/>
            <person name="Hajiyev E."/>
            <person name="Babayeva S."/>
            <person name="Izzatullayeva V."/>
            <person name="Mammadov A."/>
            <person name="Mammadov A."/>
            <person name="Sharifova S."/>
            <person name="Ojaghi J."/>
            <person name="Eynullazada K."/>
            <person name="Bayramov B."/>
            <person name="Abdulazimova A."/>
            <person name="Shahmuradov I."/>
        </authorList>
    </citation>
    <scope>NUCLEOTIDE SEQUENCE [LARGE SCALE GENOMIC DNA]</scope>
    <source>
        <strain evidence="9">cv. AG2017</strain>
        <tissue evidence="8">Leaf</tissue>
    </source>
</reference>
<comment type="similarity">
    <text evidence="1">Belongs to the peptidase C13 family.</text>
</comment>
<evidence type="ECO:0000313" key="8">
    <source>
        <dbReference type="EMBL" id="PKI60808.1"/>
    </source>
</evidence>
<evidence type="ECO:0000256" key="5">
    <source>
        <dbReference type="ARBA" id="ARBA00022807"/>
    </source>
</evidence>
<evidence type="ECO:0000256" key="1">
    <source>
        <dbReference type="ARBA" id="ARBA00009941"/>
    </source>
</evidence>
<dbReference type="FunFam" id="3.40.50.1460:FF:000005">
    <property type="entry name" value="Vacuolar-processing enzyme beta-isozyme"/>
    <property type="match status" value="1"/>
</dbReference>
<dbReference type="GO" id="GO:0006624">
    <property type="term" value="P:vacuolar protein processing"/>
    <property type="evidence" value="ECO:0007669"/>
    <property type="project" value="TreeGrafter"/>
</dbReference>